<dbReference type="RefSeq" id="WP_115492287.1">
    <property type="nucleotide sequence ID" value="NZ_JACHWW010000001.1"/>
</dbReference>
<name>A0A395LM87_9SPHN</name>
<accession>A0A395LM87</accession>
<dbReference type="PANTHER" id="PTHR31885">
    <property type="entry name" value="GH04784P"/>
    <property type="match status" value="1"/>
</dbReference>
<comment type="subcellular location">
    <subcellularLocation>
        <location evidence="1">Membrane</location>
        <topology evidence="1">Multi-pass membrane protein</topology>
    </subcellularLocation>
</comment>
<feature type="transmembrane region" description="Helical" evidence="6">
    <location>
        <begin position="58"/>
        <end position="77"/>
    </location>
</feature>
<dbReference type="Pfam" id="PF07947">
    <property type="entry name" value="YhhN"/>
    <property type="match status" value="1"/>
</dbReference>
<feature type="transmembrane region" description="Helical" evidence="6">
    <location>
        <begin position="159"/>
        <end position="177"/>
    </location>
</feature>
<dbReference type="GO" id="GO:0016787">
    <property type="term" value="F:hydrolase activity"/>
    <property type="evidence" value="ECO:0007669"/>
    <property type="project" value="TreeGrafter"/>
</dbReference>
<evidence type="ECO:0000256" key="4">
    <source>
        <dbReference type="ARBA" id="ARBA00022989"/>
    </source>
</evidence>
<dbReference type="OrthoDB" id="7390032at2"/>
<evidence type="ECO:0000256" key="1">
    <source>
        <dbReference type="ARBA" id="ARBA00004141"/>
    </source>
</evidence>
<evidence type="ECO:0000256" key="6">
    <source>
        <dbReference type="SAM" id="Phobius"/>
    </source>
</evidence>
<protein>
    <submittedName>
        <fullName evidence="7">Lysoplasmalogenase</fullName>
    </submittedName>
</protein>
<keyword evidence="5 6" id="KW-0472">Membrane</keyword>
<proteinExistence type="inferred from homology"/>
<evidence type="ECO:0000256" key="3">
    <source>
        <dbReference type="ARBA" id="ARBA00022692"/>
    </source>
</evidence>
<dbReference type="Proteomes" id="UP000254101">
    <property type="component" value="Unassembled WGS sequence"/>
</dbReference>
<comment type="similarity">
    <text evidence="2">Belongs to the TMEM86 family.</text>
</comment>
<evidence type="ECO:0000256" key="2">
    <source>
        <dbReference type="ARBA" id="ARBA00007375"/>
    </source>
</evidence>
<dbReference type="PANTHER" id="PTHR31885:SF6">
    <property type="entry name" value="GH04784P"/>
    <property type="match status" value="1"/>
</dbReference>
<sequence>MSRRALVQHRPWLALSLLAGIATPFLDQTAVGGLWLILIKASAVGFLAVYAAQRTRGLRAGLFVLALALAALGDAIIEVSLAAGGAAFLASHIVAVLFYRRYSRPEPSVARTWGVVILLVTVPVVSWLLSGEWTIGLYALGLGAMAMAAWLSLFPQWRVGLGALLFVISDWLIFSRMGPVDLAPLPDLLVWPTYYIAQLLIATGVVQALRRFRR</sequence>
<evidence type="ECO:0000313" key="8">
    <source>
        <dbReference type="Proteomes" id="UP000254101"/>
    </source>
</evidence>
<feature type="transmembrane region" description="Helical" evidence="6">
    <location>
        <begin position="32"/>
        <end position="51"/>
    </location>
</feature>
<keyword evidence="3 6" id="KW-0812">Transmembrane</keyword>
<dbReference type="InterPro" id="IPR012506">
    <property type="entry name" value="TMEM86B-like"/>
</dbReference>
<keyword evidence="4 6" id="KW-1133">Transmembrane helix</keyword>
<feature type="transmembrane region" description="Helical" evidence="6">
    <location>
        <begin position="112"/>
        <end position="129"/>
    </location>
</feature>
<dbReference type="GO" id="GO:0016020">
    <property type="term" value="C:membrane"/>
    <property type="evidence" value="ECO:0007669"/>
    <property type="project" value="UniProtKB-SubCell"/>
</dbReference>
<gene>
    <name evidence="7" type="ORF">DL238_10930</name>
</gene>
<keyword evidence="8" id="KW-1185">Reference proteome</keyword>
<reference evidence="7 8" key="1">
    <citation type="submission" date="2018-07" db="EMBL/GenBank/DDBJ databases">
        <title>Erythrobacter nanhaiensis sp. nov., a novel member of the genus Erythrobacter isolated from the South China Sea.</title>
        <authorList>
            <person name="Chen X."/>
            <person name="Liu J."/>
        </authorList>
    </citation>
    <scope>NUCLEOTIDE SEQUENCE [LARGE SCALE GENOMIC DNA]</scope>
    <source>
        <strain evidence="7 8">S-5</strain>
    </source>
</reference>
<evidence type="ECO:0000313" key="7">
    <source>
        <dbReference type="EMBL" id="RDS78062.1"/>
    </source>
</evidence>
<comment type="caution">
    <text evidence="7">The sequence shown here is derived from an EMBL/GenBank/DDBJ whole genome shotgun (WGS) entry which is preliminary data.</text>
</comment>
<feature type="transmembrane region" description="Helical" evidence="6">
    <location>
        <begin position="83"/>
        <end position="100"/>
    </location>
</feature>
<feature type="transmembrane region" description="Helical" evidence="6">
    <location>
        <begin position="135"/>
        <end position="154"/>
    </location>
</feature>
<evidence type="ECO:0000256" key="5">
    <source>
        <dbReference type="ARBA" id="ARBA00023136"/>
    </source>
</evidence>
<feature type="transmembrane region" description="Helical" evidence="6">
    <location>
        <begin position="189"/>
        <end position="209"/>
    </location>
</feature>
<organism evidence="7 8">
    <name type="scientific">Alteriqipengyuania lutimaris</name>
    <dbReference type="NCBI Taxonomy" id="1538146"/>
    <lineage>
        <taxon>Bacteria</taxon>
        <taxon>Pseudomonadati</taxon>
        <taxon>Pseudomonadota</taxon>
        <taxon>Alphaproteobacteria</taxon>
        <taxon>Sphingomonadales</taxon>
        <taxon>Erythrobacteraceae</taxon>
        <taxon>Alteriqipengyuania</taxon>
    </lineage>
</organism>
<dbReference type="AlphaFoldDB" id="A0A395LM87"/>
<dbReference type="EMBL" id="QRBB01000001">
    <property type="protein sequence ID" value="RDS78062.1"/>
    <property type="molecule type" value="Genomic_DNA"/>
</dbReference>